<protein>
    <recommendedName>
        <fullName evidence="3">Lipocalin-like domain-containing protein</fullName>
    </recommendedName>
</protein>
<keyword evidence="2" id="KW-1185">Reference proteome</keyword>
<evidence type="ECO:0000313" key="2">
    <source>
        <dbReference type="Proteomes" id="UP000516305"/>
    </source>
</evidence>
<dbReference type="Proteomes" id="UP000516305">
    <property type="component" value="Chromosome"/>
</dbReference>
<evidence type="ECO:0000313" key="1">
    <source>
        <dbReference type="EMBL" id="QNR22785.1"/>
    </source>
</evidence>
<dbReference type="RefSeq" id="WP_210757352.1">
    <property type="nucleotide sequence ID" value="NZ_CP060139.1"/>
</dbReference>
<name>A0A7H0VAN7_9FLAO</name>
<gene>
    <name evidence="1" type="ORF">H4K34_10375</name>
</gene>
<evidence type="ECO:0008006" key="3">
    <source>
        <dbReference type="Google" id="ProtNLM"/>
    </source>
</evidence>
<organism evidence="1 2">
    <name type="scientific">Croceimicrobium hydrocarbonivorans</name>
    <dbReference type="NCBI Taxonomy" id="2761580"/>
    <lineage>
        <taxon>Bacteria</taxon>
        <taxon>Pseudomonadati</taxon>
        <taxon>Bacteroidota</taxon>
        <taxon>Flavobacteriia</taxon>
        <taxon>Flavobacteriales</taxon>
        <taxon>Owenweeksiaceae</taxon>
        <taxon>Croceimicrobium</taxon>
    </lineage>
</organism>
<dbReference type="EMBL" id="CP060139">
    <property type="protein sequence ID" value="QNR22785.1"/>
    <property type="molecule type" value="Genomic_DNA"/>
</dbReference>
<proteinExistence type="predicted"/>
<dbReference type="AlphaFoldDB" id="A0A7H0VAN7"/>
<dbReference type="KEGG" id="chyd:H4K34_10375"/>
<reference evidence="1 2" key="1">
    <citation type="submission" date="2020-08" db="EMBL/GenBank/DDBJ databases">
        <title>Croceimicrobium hydrocarbonivorans gen. nov., sp. nov., a novel marine bacterium isolated from a bacterial consortium that degrades polyethylene terephthalate.</title>
        <authorList>
            <person name="Liu R."/>
        </authorList>
    </citation>
    <scope>NUCLEOTIDE SEQUENCE [LARGE SCALE GENOMIC DNA]</scope>
    <source>
        <strain evidence="1 2">A20-9</strain>
    </source>
</reference>
<accession>A0A7H0VAN7</accession>
<sequence length="159" mass="18512">MFRILLFIALSISLQAQEMTGEQAISKVFKVLNGEEVKIPDPGKREALLQSGAWEALAYIDVRLTFQASEEDLQEAVPDYYRFKAEDLIFKLINPEDHNQYGYEGKLKYRWEKDTLLVLSADGREVKDRWQLLYLDENYLALKMDALRVFFAHTATQEN</sequence>